<evidence type="ECO:0000256" key="1">
    <source>
        <dbReference type="SAM" id="MobiDB-lite"/>
    </source>
</evidence>
<dbReference type="SUPFAM" id="SSF55464">
    <property type="entry name" value="Origin of replication-binding domain, RBD-like"/>
    <property type="match status" value="1"/>
</dbReference>
<evidence type="ECO:0000259" key="2">
    <source>
        <dbReference type="Pfam" id="PF08751"/>
    </source>
</evidence>
<sequence>MLKITRLKSASRSGDYYGKDDYYVTGEANTPNLRWGGEGAAQLGLVGEANSLDFKKLLKGINPDPDGSALSKADEALREQAGASGETDPERTIPKHAPGWDMTFSATKSASIMALVAGDDRIQAAFNRSVQSTMDYAEKHFAITRQRTDGGAPKQILTGNLTYATTSHSMSRAGDPEMHNHVVLANATRMEDGTWRALETAPLYKHQQFLGNVQKAEFAHELKKLGYNLVQGKTQGTWEIAEFSAAYRGENDKAGIGPADLLIDTFSKRHVEIMGKIAAAEADKGRELSKGERQTLILKDRPQKLLTDRDVQQALWKEVARDAGVDLDQIVSAAKTREVGQDLTPQRKGDIGLAGKVMAYIDEKVLGRTRDLSAEASLALGLRSQERQSTIFTPYAVIFDAMLANGNRHRIQDYQATGFLQRPEIVKADREKLAHITTQRAITMEDAIVERVIRSQARSKAFTPDVSDRAMYGIVADGKALAPNTQQAAVVQHVLTDGARYSVIHGSAGTGKTTTFDLVRQTLDRLSAGQIEIVALAPTHKAKGELADRAGIATETVQMFLLQQQKGSTQTAPSSQMANLKGKWLLVDEGSMLSNVQMDRIIDVAERSGVDKVIFSFDERQLAAMEAGAPTRLAMHAGASTVYLKDNVRQAQMPVLRAGIMKMADGKPWEALPSIRPYVTETRSNDDQILARAAVAKWREMGPDTKVVVGTNKMRGLANAMIRTELQGMGLVGREDVAHKTYVSENRSPEQLGMITAYALGQRIIFHKADEANRIGRHTVHSVVGIDMRTNRLTLQSTEYGKRSYNLAGLTSGRDEPTFGVYREQTIKLSVGDQLAWNITDKKAGVTNNDAFTVAAIKGSKLATQREVEIDGVRTLKTQVFDLENDPVARFMSHGYSLTANRAQGASFGKVVAVLGSYMGEFANQARGYVMASRPRQEFQWVTDDLKSLFRRLAENDGINPSALNHIDRAMDLADKADRVKPAPQPDKAPEIPKPEPVTAKAKETEKEKSEVANPGGHHITEDQKSSSKEKDIGEKHIAQNDILFRI</sequence>
<dbReference type="HOGENOM" id="CLU_001748_0_2_5"/>
<dbReference type="EMBL" id="CP002398">
    <property type="protein sequence ID" value="ADU15358.1"/>
    <property type="molecule type" value="Genomic_DNA"/>
</dbReference>
<dbReference type="AlphaFoldDB" id="E8RVT6"/>
<organism evidence="3 4">
    <name type="scientific">Asticcacaulis excentricus (strain ATCC 15261 / DSM 4724 / KCTC 12464 / NCIMB 9791 / VKM B-1370 / CB 48)</name>
    <dbReference type="NCBI Taxonomy" id="573065"/>
    <lineage>
        <taxon>Bacteria</taxon>
        <taxon>Pseudomonadati</taxon>
        <taxon>Pseudomonadota</taxon>
        <taxon>Alphaproteobacteria</taxon>
        <taxon>Caulobacterales</taxon>
        <taxon>Caulobacteraceae</taxon>
        <taxon>Asticcacaulis</taxon>
    </lineage>
</organism>
<keyword evidence="3" id="KW-0614">Plasmid</keyword>
<feature type="region of interest" description="Disordered" evidence="1">
    <location>
        <begin position="65"/>
        <end position="100"/>
    </location>
</feature>
<dbReference type="NCBIfam" id="TIGR02686">
    <property type="entry name" value="relax_trwC"/>
    <property type="match status" value="1"/>
</dbReference>
<dbReference type="RefSeq" id="WP_013481171.1">
    <property type="nucleotide sequence ID" value="NC_014819.1"/>
</dbReference>
<feature type="domain" description="TrwC relaxase" evidence="2">
    <location>
        <begin position="16"/>
        <end position="321"/>
    </location>
</feature>
<proteinExistence type="predicted"/>
<dbReference type="Pfam" id="PF13604">
    <property type="entry name" value="AAA_30"/>
    <property type="match status" value="1"/>
</dbReference>
<evidence type="ECO:0000313" key="4">
    <source>
        <dbReference type="Proteomes" id="UP000001492"/>
    </source>
</evidence>
<dbReference type="Proteomes" id="UP000001492">
    <property type="component" value="Plasmid pASTEX02"/>
</dbReference>
<dbReference type="Pfam" id="PF08751">
    <property type="entry name" value="TrwC"/>
    <property type="match status" value="1"/>
</dbReference>
<keyword evidence="4" id="KW-1185">Reference proteome</keyword>
<dbReference type="KEGG" id="aex:Astex_3747"/>
<geneLocation type="plasmid" evidence="3 4">
    <name>pASTEX02</name>
</geneLocation>
<dbReference type="OrthoDB" id="98563at2"/>
<feature type="region of interest" description="Disordered" evidence="1">
    <location>
        <begin position="978"/>
        <end position="1047"/>
    </location>
</feature>
<feature type="compositionally biased region" description="Basic and acidic residues" evidence="1">
    <location>
        <begin position="1001"/>
        <end position="1011"/>
    </location>
</feature>
<dbReference type="Gene3D" id="3.40.50.300">
    <property type="entry name" value="P-loop containing nucleotide triphosphate hydrolases"/>
    <property type="match status" value="1"/>
</dbReference>
<reference evidence="4" key="1">
    <citation type="submission" date="2010-12" db="EMBL/GenBank/DDBJ databases">
        <title>Complete sequence of plasmid 2 of Asticcacaulis excentricus CB 48.</title>
        <authorList>
            <consortium name="US DOE Joint Genome Institute"/>
            <person name="Lucas S."/>
            <person name="Copeland A."/>
            <person name="Lapidus A."/>
            <person name="Cheng J.-F."/>
            <person name="Bruce D."/>
            <person name="Goodwin L."/>
            <person name="Pitluck S."/>
            <person name="Teshima H."/>
            <person name="Davenport K."/>
            <person name="Detter J.C."/>
            <person name="Han C."/>
            <person name="Tapia R."/>
            <person name="Land M."/>
            <person name="Hauser L."/>
            <person name="Jeffries C."/>
            <person name="Kyrpides N."/>
            <person name="Ivanova N."/>
            <person name="Ovchinnikova G."/>
            <person name="Brun Y.V."/>
            <person name="Woyke T."/>
        </authorList>
    </citation>
    <scope>NUCLEOTIDE SEQUENCE [LARGE SCALE GENOMIC DNA]</scope>
    <source>
        <strain evidence="4">ATCC 15261 / DSM 4724 / KCTC 12464 / NCIMB 9791 / VKM B-1370 / CB 48</strain>
        <plasmid evidence="4">pASTEX02</plasmid>
    </source>
</reference>
<accession>E8RVT6</accession>
<protein>
    <submittedName>
        <fullName evidence="3">Conjugative relaxase domain protein</fullName>
    </submittedName>
</protein>
<dbReference type="InterPro" id="IPR014059">
    <property type="entry name" value="TraI/TrwC_relax"/>
</dbReference>
<dbReference type="SUPFAM" id="SSF52540">
    <property type="entry name" value="P-loop containing nucleoside triphosphate hydrolases"/>
    <property type="match status" value="2"/>
</dbReference>
<dbReference type="InterPro" id="IPR014862">
    <property type="entry name" value="TrwC"/>
</dbReference>
<dbReference type="NCBIfam" id="NF041492">
    <property type="entry name" value="MobF"/>
    <property type="match status" value="1"/>
</dbReference>
<dbReference type="InterPro" id="IPR027417">
    <property type="entry name" value="P-loop_NTPase"/>
</dbReference>
<gene>
    <name evidence="3" type="ordered locus">Astex_3747</name>
</gene>
<evidence type="ECO:0000313" key="3">
    <source>
        <dbReference type="EMBL" id="ADU15358.1"/>
    </source>
</evidence>
<name>E8RVT6_ASTEC</name>
<feature type="compositionally biased region" description="Basic and acidic residues" evidence="1">
    <location>
        <begin position="1019"/>
        <end position="1039"/>
    </location>
</feature>